<dbReference type="InterPro" id="IPR002686">
    <property type="entry name" value="Transposase_17"/>
</dbReference>
<proteinExistence type="predicted"/>
<organism evidence="2">
    <name type="scientific">uncultured Desulfobacterium sp</name>
    <dbReference type="NCBI Taxonomy" id="201089"/>
    <lineage>
        <taxon>Bacteria</taxon>
        <taxon>Pseudomonadati</taxon>
        <taxon>Thermodesulfobacteriota</taxon>
        <taxon>Desulfobacteria</taxon>
        <taxon>Desulfobacterales</taxon>
        <taxon>Desulfobacteriaceae</taxon>
        <taxon>Desulfobacterium</taxon>
        <taxon>environmental samples</taxon>
    </lineage>
</organism>
<dbReference type="SUPFAM" id="SSF143422">
    <property type="entry name" value="Transposase IS200-like"/>
    <property type="match status" value="1"/>
</dbReference>
<protein>
    <recommendedName>
        <fullName evidence="1">Transposase IS200-like domain-containing protein</fullName>
    </recommendedName>
</protein>
<dbReference type="PANTHER" id="PTHR34322">
    <property type="entry name" value="TRANSPOSASE, Y1_TNP DOMAIN-CONTAINING"/>
    <property type="match status" value="1"/>
</dbReference>
<evidence type="ECO:0000313" key="2">
    <source>
        <dbReference type="EMBL" id="CBX29715.1"/>
    </source>
</evidence>
<accession>E1YGM1</accession>
<dbReference type="InterPro" id="IPR036515">
    <property type="entry name" value="Transposase_17_sf"/>
</dbReference>
<dbReference type="GO" id="GO:0006313">
    <property type="term" value="P:DNA transposition"/>
    <property type="evidence" value="ECO:0007669"/>
    <property type="project" value="InterPro"/>
</dbReference>
<name>E1YGM1_9BACT</name>
<dbReference type="GO" id="GO:0003677">
    <property type="term" value="F:DNA binding"/>
    <property type="evidence" value="ECO:0007669"/>
    <property type="project" value="InterPro"/>
</dbReference>
<feature type="domain" description="Transposase IS200-like" evidence="1">
    <location>
        <begin position="14"/>
        <end position="67"/>
    </location>
</feature>
<gene>
    <name evidence="2" type="ORF">N47_F14100</name>
</gene>
<evidence type="ECO:0000259" key="1">
    <source>
        <dbReference type="Pfam" id="PF01797"/>
    </source>
</evidence>
<dbReference type="EMBL" id="FR695873">
    <property type="protein sequence ID" value="CBX29715.1"/>
    <property type="molecule type" value="Genomic_DNA"/>
</dbReference>
<dbReference type="PANTHER" id="PTHR34322:SF2">
    <property type="entry name" value="TRANSPOSASE IS200-LIKE DOMAIN-CONTAINING PROTEIN"/>
    <property type="match status" value="1"/>
</dbReference>
<sequence length="87" mass="10079">MPRKARVDTTGALHHIIVRGIERRKIFYDNFDRNAFANRLSRILTETHTDCFAWALIPNHVHLLLRAGIVDNYNSLKKYAYSGHCAL</sequence>
<reference evidence="2" key="1">
    <citation type="journal article" date="2011" name="Environ. Microbiol.">
        <title>Genomic insights into the metabolic potential of the polycyclic aromatic hydrocarbon degrading sulfate-reducing Deltaproteobacterium N47.</title>
        <authorList>
            <person name="Bergmann F."/>
            <person name="Selesi D."/>
            <person name="Weinmaier T."/>
            <person name="Tischler P."/>
            <person name="Rattei T."/>
            <person name="Meckenstock R.U."/>
        </authorList>
    </citation>
    <scope>NUCLEOTIDE SEQUENCE</scope>
</reference>
<dbReference type="Pfam" id="PF01797">
    <property type="entry name" value="Y1_Tnp"/>
    <property type="match status" value="1"/>
</dbReference>
<dbReference type="Gene3D" id="3.30.70.1290">
    <property type="entry name" value="Transposase IS200-like"/>
    <property type="match status" value="1"/>
</dbReference>
<dbReference type="AlphaFoldDB" id="E1YGM1"/>
<dbReference type="GO" id="GO:0004803">
    <property type="term" value="F:transposase activity"/>
    <property type="evidence" value="ECO:0007669"/>
    <property type="project" value="InterPro"/>
</dbReference>